<evidence type="ECO:0000256" key="4">
    <source>
        <dbReference type="ARBA" id="ARBA00023172"/>
    </source>
</evidence>
<dbReference type="PANTHER" id="PTHR33991">
    <property type="entry name" value="DNA REPAIR PROTEIN RECO"/>
    <property type="match status" value="1"/>
</dbReference>
<name>A0A1Z5HV66_9FIRM</name>
<dbReference type="HAMAP" id="MF_00201">
    <property type="entry name" value="RecO"/>
    <property type="match status" value="1"/>
</dbReference>
<sequence>MRLYKAEGVVIRGRDYGEADRIITLYSRQHGKVDAIAKGVRKPKSRMRGGVQLFTFSSFLLYPGRTLDTVTQCEIIEPFTLLREDLTRFAYASYLVELVNSLVPERDANEKLFFLLLASLHLLTREDPEVSVRFFEIRLLSLLGYRPQLQNCVQCGKFVPDKSIKFSVRLGGVLCRDCSPEDKSAFSISKGALTVLDQLTKIDPRRIGRLKISVPMRQELERMLCEYILYRAERQLKSLDFIFNLRRLVTEKETHKEIN</sequence>
<dbReference type="AlphaFoldDB" id="A0A1Z5HV66"/>
<evidence type="ECO:0000256" key="6">
    <source>
        <dbReference type="ARBA" id="ARBA00033409"/>
    </source>
</evidence>
<evidence type="ECO:0000256" key="5">
    <source>
        <dbReference type="ARBA" id="ARBA00023204"/>
    </source>
</evidence>
<dbReference type="OrthoDB" id="9797083at2"/>
<comment type="caution">
    <text evidence="9">The sequence shown here is derived from an EMBL/GenBank/DDBJ whole genome shotgun (WGS) entry which is preliminary data.</text>
</comment>
<keyword evidence="3 7" id="KW-0227">DNA damage</keyword>
<comment type="function">
    <text evidence="7">Involved in DNA repair and RecF pathway recombination.</text>
</comment>
<dbReference type="Pfam" id="PF02565">
    <property type="entry name" value="RecO_C"/>
    <property type="match status" value="1"/>
</dbReference>
<dbReference type="GO" id="GO:0006302">
    <property type="term" value="P:double-strand break repair"/>
    <property type="evidence" value="ECO:0007669"/>
    <property type="project" value="TreeGrafter"/>
</dbReference>
<dbReference type="InterPro" id="IPR042242">
    <property type="entry name" value="RecO_C"/>
</dbReference>
<evidence type="ECO:0000313" key="9">
    <source>
        <dbReference type="EMBL" id="GAW93429.1"/>
    </source>
</evidence>
<reference evidence="10" key="1">
    <citation type="journal article" date="2017" name="Appl. Environ. Microbiol.">
        <title>Genomic Analysis of Calderihabitans maritimus KKC1, a Thermophilic, Hydrogenogenic, Carboxydotrophic Bacterium Isolated from Marine Sediment.</title>
        <authorList>
            <person name="Omae K."/>
            <person name="Yoneda Y."/>
            <person name="Fukuyama Y."/>
            <person name="Yoshida T."/>
            <person name="Sako Y."/>
        </authorList>
    </citation>
    <scope>NUCLEOTIDE SEQUENCE [LARGE SCALE GENOMIC DNA]</scope>
    <source>
        <strain evidence="10">KKC1</strain>
    </source>
</reference>
<organism evidence="9 10">
    <name type="scientific">Calderihabitans maritimus</name>
    <dbReference type="NCBI Taxonomy" id="1246530"/>
    <lineage>
        <taxon>Bacteria</taxon>
        <taxon>Bacillati</taxon>
        <taxon>Bacillota</taxon>
        <taxon>Clostridia</taxon>
        <taxon>Neomoorellales</taxon>
        <taxon>Calderihabitantaceae</taxon>
        <taxon>Calderihabitans</taxon>
    </lineage>
</organism>
<dbReference type="Proteomes" id="UP000197032">
    <property type="component" value="Unassembled WGS sequence"/>
</dbReference>
<feature type="domain" description="DNA replication/recombination mediator RecO N-terminal" evidence="8">
    <location>
        <begin position="1"/>
        <end position="79"/>
    </location>
</feature>
<evidence type="ECO:0000256" key="2">
    <source>
        <dbReference type="ARBA" id="ARBA00021310"/>
    </source>
</evidence>
<evidence type="ECO:0000256" key="3">
    <source>
        <dbReference type="ARBA" id="ARBA00022763"/>
    </source>
</evidence>
<evidence type="ECO:0000259" key="8">
    <source>
        <dbReference type="Pfam" id="PF11967"/>
    </source>
</evidence>
<dbReference type="SUPFAM" id="SSF57863">
    <property type="entry name" value="ArfGap/RecO-like zinc finger"/>
    <property type="match status" value="1"/>
</dbReference>
<dbReference type="GO" id="GO:0043590">
    <property type="term" value="C:bacterial nucleoid"/>
    <property type="evidence" value="ECO:0007669"/>
    <property type="project" value="TreeGrafter"/>
</dbReference>
<dbReference type="GO" id="GO:0006310">
    <property type="term" value="P:DNA recombination"/>
    <property type="evidence" value="ECO:0007669"/>
    <property type="project" value="UniProtKB-UniRule"/>
</dbReference>
<accession>A0A1Z5HV66</accession>
<dbReference type="InterPro" id="IPR003717">
    <property type="entry name" value="RecO"/>
</dbReference>
<dbReference type="EMBL" id="BDGJ01000142">
    <property type="protein sequence ID" value="GAW93429.1"/>
    <property type="molecule type" value="Genomic_DNA"/>
</dbReference>
<gene>
    <name evidence="7" type="primary">recO</name>
    <name evidence="9" type="ORF">KKC1_25630</name>
</gene>
<dbReference type="NCBIfam" id="TIGR00613">
    <property type="entry name" value="reco"/>
    <property type="match status" value="1"/>
</dbReference>
<dbReference type="Pfam" id="PF11967">
    <property type="entry name" value="RecO_N"/>
    <property type="match status" value="1"/>
</dbReference>
<evidence type="ECO:0000256" key="7">
    <source>
        <dbReference type="HAMAP-Rule" id="MF_00201"/>
    </source>
</evidence>
<dbReference type="PANTHER" id="PTHR33991:SF1">
    <property type="entry name" value="DNA REPAIR PROTEIN RECO"/>
    <property type="match status" value="1"/>
</dbReference>
<evidence type="ECO:0000256" key="1">
    <source>
        <dbReference type="ARBA" id="ARBA00007452"/>
    </source>
</evidence>
<keyword evidence="4 7" id="KW-0233">DNA recombination</keyword>
<proteinExistence type="inferred from homology"/>
<keyword evidence="5 7" id="KW-0234">DNA repair</keyword>
<dbReference type="RefSeq" id="WP_088554571.1">
    <property type="nucleotide sequence ID" value="NZ_BDGJ01000142.1"/>
</dbReference>
<keyword evidence="10" id="KW-1185">Reference proteome</keyword>
<dbReference type="InterPro" id="IPR012340">
    <property type="entry name" value="NA-bd_OB-fold"/>
</dbReference>
<dbReference type="Gene3D" id="1.20.1440.120">
    <property type="entry name" value="Recombination protein O, C-terminal domain"/>
    <property type="match status" value="1"/>
</dbReference>
<comment type="similarity">
    <text evidence="1 7">Belongs to the RecO family.</text>
</comment>
<dbReference type="SUPFAM" id="SSF50249">
    <property type="entry name" value="Nucleic acid-binding proteins"/>
    <property type="match status" value="1"/>
</dbReference>
<evidence type="ECO:0000313" key="10">
    <source>
        <dbReference type="Proteomes" id="UP000197032"/>
    </source>
</evidence>
<dbReference type="Gene3D" id="2.40.50.140">
    <property type="entry name" value="Nucleic acid-binding proteins"/>
    <property type="match status" value="1"/>
</dbReference>
<dbReference type="InterPro" id="IPR022572">
    <property type="entry name" value="DNA_rep/recomb_RecO_N"/>
</dbReference>
<protein>
    <recommendedName>
        <fullName evidence="2 7">DNA repair protein RecO</fullName>
    </recommendedName>
    <alternativeName>
        <fullName evidence="6 7">Recombination protein O</fullName>
    </alternativeName>
</protein>
<dbReference type="InterPro" id="IPR037278">
    <property type="entry name" value="ARFGAP/RecO"/>
</dbReference>